<evidence type="ECO:0000313" key="3">
    <source>
        <dbReference type="EMBL" id="MCK8785919.1"/>
    </source>
</evidence>
<evidence type="ECO:0000313" key="4">
    <source>
        <dbReference type="Proteomes" id="UP001139516"/>
    </source>
</evidence>
<sequence length="380" mass="37960">MSTGLLALLDDVVGLTKAAAASLDDVSAQAAHAGGKALGVVIDDAAVTPRYVTGLSPARELPIVWRIAVGSARNKLLYLLPAALLLSAFALWSVTPLLMLGGAYLCYEAAEKIWHALRPHGTGTHGAGTHGAAAREAAAGPAPADPARLEEERVRGAIKTDFILSAEIMALTLATLEGGSTVMRAAILAVVGLGITVLVYGAVALIVKADDAGLSLAANDRPASTLLGLRRRAAGAAPAGGADRALRPLTQGIGRGVVLGMPHFLHLLGIVGTAAMLWVGGGILLHGLEAFGATGPAHLVHDLAHAAGAALPAVAGAVSWLVSAGLSGLLGLAVGIVLIPLVQHVLAPAARQLGALRGGRPAAAPEGHGGRAAAPPPHEA</sequence>
<dbReference type="InterPro" id="IPR008526">
    <property type="entry name" value="YedI"/>
</dbReference>
<feature type="transmembrane region" description="Helical" evidence="2">
    <location>
        <begin position="185"/>
        <end position="207"/>
    </location>
</feature>
<organism evidence="3 4">
    <name type="scientific">Roseomonas acroporae</name>
    <dbReference type="NCBI Taxonomy" id="2937791"/>
    <lineage>
        <taxon>Bacteria</taxon>
        <taxon>Pseudomonadati</taxon>
        <taxon>Pseudomonadota</taxon>
        <taxon>Alphaproteobacteria</taxon>
        <taxon>Acetobacterales</taxon>
        <taxon>Roseomonadaceae</taxon>
        <taxon>Roseomonas</taxon>
    </lineage>
</organism>
<feature type="transmembrane region" description="Helical" evidence="2">
    <location>
        <begin position="264"/>
        <end position="285"/>
    </location>
</feature>
<dbReference type="PANTHER" id="PTHR30503">
    <property type="entry name" value="INNER MEMBRANE PROTEIN YEDI"/>
    <property type="match status" value="1"/>
</dbReference>
<name>A0A9X1Y8L9_9PROT</name>
<dbReference type="Pfam" id="PF05661">
    <property type="entry name" value="DUF808"/>
    <property type="match status" value="1"/>
</dbReference>
<dbReference type="AlphaFoldDB" id="A0A9X1Y8L9"/>
<dbReference type="Proteomes" id="UP001139516">
    <property type="component" value="Unassembled WGS sequence"/>
</dbReference>
<keyword evidence="2" id="KW-0812">Transmembrane</keyword>
<reference evidence="3" key="1">
    <citation type="submission" date="2022-04" db="EMBL/GenBank/DDBJ databases">
        <title>Roseomonas acroporae sp. nov., isolated from coral Acropora digitifera.</title>
        <authorList>
            <person name="Sun H."/>
        </authorList>
    </citation>
    <scope>NUCLEOTIDE SEQUENCE</scope>
    <source>
        <strain evidence="3">NAR14</strain>
    </source>
</reference>
<dbReference type="EMBL" id="JALPRX010000071">
    <property type="protein sequence ID" value="MCK8785919.1"/>
    <property type="molecule type" value="Genomic_DNA"/>
</dbReference>
<proteinExistence type="predicted"/>
<dbReference type="GO" id="GO:0005886">
    <property type="term" value="C:plasma membrane"/>
    <property type="evidence" value="ECO:0007669"/>
    <property type="project" value="TreeGrafter"/>
</dbReference>
<evidence type="ECO:0000256" key="2">
    <source>
        <dbReference type="SAM" id="Phobius"/>
    </source>
</evidence>
<dbReference type="PANTHER" id="PTHR30503:SF3">
    <property type="entry name" value="INNER MEMBRANE PROTEIN YEDI"/>
    <property type="match status" value="1"/>
</dbReference>
<feature type="transmembrane region" description="Helical" evidence="2">
    <location>
        <begin position="76"/>
        <end position="95"/>
    </location>
</feature>
<accession>A0A9X1Y8L9</accession>
<keyword evidence="4" id="KW-1185">Reference proteome</keyword>
<keyword evidence="2" id="KW-1133">Transmembrane helix</keyword>
<dbReference type="RefSeq" id="WP_248668039.1">
    <property type="nucleotide sequence ID" value="NZ_JALPRX010000071.1"/>
</dbReference>
<keyword evidence="2" id="KW-0472">Membrane</keyword>
<gene>
    <name evidence="3" type="ORF">M0638_16185</name>
</gene>
<feature type="transmembrane region" description="Helical" evidence="2">
    <location>
        <begin position="320"/>
        <end position="342"/>
    </location>
</feature>
<protein>
    <submittedName>
        <fullName evidence="3">DUF808 domain-containing protein</fullName>
    </submittedName>
</protein>
<evidence type="ECO:0000256" key="1">
    <source>
        <dbReference type="SAM" id="MobiDB-lite"/>
    </source>
</evidence>
<feature type="region of interest" description="Disordered" evidence="1">
    <location>
        <begin position="358"/>
        <end position="380"/>
    </location>
</feature>
<comment type="caution">
    <text evidence="3">The sequence shown here is derived from an EMBL/GenBank/DDBJ whole genome shotgun (WGS) entry which is preliminary data.</text>
</comment>